<dbReference type="AlphaFoldDB" id="A0A7W7PM79"/>
<accession>A0A7W7PM79</accession>
<comment type="caution">
    <text evidence="1">The sequence shown here is derived from an EMBL/GenBank/DDBJ whole genome shotgun (WGS) entry which is preliminary data.</text>
</comment>
<proteinExistence type="predicted"/>
<evidence type="ECO:0008006" key="3">
    <source>
        <dbReference type="Google" id="ProtNLM"/>
    </source>
</evidence>
<evidence type="ECO:0000313" key="1">
    <source>
        <dbReference type="EMBL" id="MBB4893525.1"/>
    </source>
</evidence>
<dbReference type="EMBL" id="JACHJH010000003">
    <property type="protein sequence ID" value="MBB4893525.1"/>
    <property type="molecule type" value="Genomic_DNA"/>
</dbReference>
<sequence length="299" mass="31641">MIEAGRFVSLPVVDGEAVLCKGGALSMEYVPARGRLVLNGVLLPWAGSRTGRPAECFVYGNGNAAISRRQHPVTGSERVLDEGSRLTPAMSPRDGWVDIGCRATRGVFVSTDWSAVGGLDIFASDLVLRCPAGLVPRDSRSVVRVLNAGPLDADVLPDAAVSVGPSLGLADFGNHPVNRDPSLGDVPPFADRRLARIALFQDVEGRMHLCLFDGRPGSRVFPGVTASEARRAIAAHSRFAWGCFLDGGQTAKLVAAEGDSVVGHGNRHYLRWPEDGAGGFVWVPDEGRPVASAITVGLR</sequence>
<dbReference type="Proteomes" id="UP000556084">
    <property type="component" value="Unassembled WGS sequence"/>
</dbReference>
<organism evidence="1 2">
    <name type="scientific">Streptomyces olivoverticillatus</name>
    <dbReference type="NCBI Taxonomy" id="66427"/>
    <lineage>
        <taxon>Bacteria</taxon>
        <taxon>Bacillati</taxon>
        <taxon>Actinomycetota</taxon>
        <taxon>Actinomycetes</taxon>
        <taxon>Kitasatosporales</taxon>
        <taxon>Streptomycetaceae</taxon>
        <taxon>Streptomyces</taxon>
    </lineage>
</organism>
<reference evidence="1 2" key="1">
    <citation type="submission" date="2020-08" db="EMBL/GenBank/DDBJ databases">
        <title>Genomic Encyclopedia of Type Strains, Phase III (KMG-III): the genomes of soil and plant-associated and newly described type strains.</title>
        <authorList>
            <person name="Whitman W."/>
        </authorList>
    </citation>
    <scope>NUCLEOTIDE SEQUENCE [LARGE SCALE GENOMIC DNA]</scope>
    <source>
        <strain evidence="1 2">CECT 3266</strain>
    </source>
</reference>
<evidence type="ECO:0000313" key="2">
    <source>
        <dbReference type="Proteomes" id="UP000556084"/>
    </source>
</evidence>
<name>A0A7W7PM79_9ACTN</name>
<dbReference type="RefSeq" id="WP_184349364.1">
    <property type="nucleotide sequence ID" value="NZ_JACHJH010000003.1"/>
</dbReference>
<keyword evidence="2" id="KW-1185">Reference proteome</keyword>
<gene>
    <name evidence="1" type="ORF">FHS39_002556</name>
</gene>
<protein>
    <recommendedName>
        <fullName evidence="3">Phosphodiester glycosidase domain-containing protein</fullName>
    </recommendedName>
</protein>